<feature type="compositionally biased region" description="Low complexity" evidence="1">
    <location>
        <begin position="415"/>
        <end position="446"/>
    </location>
</feature>
<comment type="caution">
    <text evidence="2">The sequence shown here is derived from an EMBL/GenBank/DDBJ whole genome shotgun (WGS) entry which is preliminary data.</text>
</comment>
<evidence type="ECO:0000256" key="1">
    <source>
        <dbReference type="SAM" id="MobiDB-lite"/>
    </source>
</evidence>
<evidence type="ECO:0000313" key="2">
    <source>
        <dbReference type="EMBL" id="GBF98022.1"/>
    </source>
</evidence>
<gene>
    <name evidence="2" type="ORF">Rsub_11133</name>
</gene>
<dbReference type="EMBL" id="BDRX01000114">
    <property type="protein sequence ID" value="GBF98022.1"/>
    <property type="molecule type" value="Genomic_DNA"/>
</dbReference>
<feature type="region of interest" description="Disordered" evidence="1">
    <location>
        <begin position="406"/>
        <end position="467"/>
    </location>
</feature>
<dbReference type="InParanoid" id="A0A2V0PG83"/>
<name>A0A2V0PG83_9CHLO</name>
<feature type="compositionally biased region" description="Low complexity" evidence="1">
    <location>
        <begin position="24"/>
        <end position="36"/>
    </location>
</feature>
<feature type="compositionally biased region" description="Gly residues" evidence="1">
    <location>
        <begin position="685"/>
        <end position="700"/>
    </location>
</feature>
<keyword evidence="3" id="KW-1185">Reference proteome</keyword>
<feature type="compositionally biased region" description="Basic and acidic residues" evidence="1">
    <location>
        <begin position="1"/>
        <end position="13"/>
    </location>
</feature>
<accession>A0A2V0PG83</accession>
<dbReference type="Proteomes" id="UP000247498">
    <property type="component" value="Unassembled WGS sequence"/>
</dbReference>
<evidence type="ECO:0000313" key="3">
    <source>
        <dbReference type="Proteomes" id="UP000247498"/>
    </source>
</evidence>
<proteinExistence type="predicted"/>
<feature type="region of interest" description="Disordered" evidence="1">
    <location>
        <begin position="680"/>
        <end position="700"/>
    </location>
</feature>
<reference evidence="2 3" key="1">
    <citation type="journal article" date="2018" name="Sci. Rep.">
        <title>Raphidocelis subcapitata (=Pseudokirchneriella subcapitata) provides an insight into genome evolution and environmental adaptations in the Sphaeropleales.</title>
        <authorList>
            <person name="Suzuki S."/>
            <person name="Yamaguchi H."/>
            <person name="Nakajima N."/>
            <person name="Kawachi M."/>
        </authorList>
    </citation>
    <scope>NUCLEOTIDE SEQUENCE [LARGE SCALE GENOMIC DNA]</scope>
    <source>
        <strain evidence="2 3">NIES-35</strain>
    </source>
</reference>
<feature type="region of interest" description="Disordered" evidence="1">
    <location>
        <begin position="1"/>
        <end position="36"/>
    </location>
</feature>
<sequence>MESGFLRRAEREPAPQQPGETALRRAASAADNAPQRANAQRCFDELIAAIERRDPNGARTAAVWITGELELPLTVTSRALDVIAAALGDSSEDGFGTACMACAHLVHSGLGKNVAWPILKHRKLMRALLAAVKTAETGGSWGPQELVVVVAPACELLFAVERRCLIDSTRLSHACGCGAGGFADAVAAAAESGLALALAAGRGGVCIGLGWRRWCGSILMLLRDIVVYEEAPAALVAQRTQLVARLAAAAAALAPSADDASCALLADCLDLLSELVALEGDGQAPSGDAGGGGGGASIGARVAVAALEACPAFIGVLDGVVARHASGRRARYAAAMHALRVAVVLAERCDAARSQIWCSDALLLRLLALVRGPEPPPAGTDHHNNQLHPLGQYAARCLVQTVRAEDALARSQDEGGPSRSGSGSGSSNSGSSSERQRRGGSSSSGRSSGGEQAGVSRGEVVGGGGREARQRAAVEAAVARAGELLSRFPDDALPALAEGLARSSTEEGAPCPLHQSCLVLLACALRASPAAARHLGVRHEAVLERVLFYCFVAYSAPNLLHDDFSDEDGRQAARAAAELLAAICGHASAAGDAARVERIASARGLPFGLLACAAHAEFDCEAPAAAAVLALARGGAAVRAALLESFPGLPRRLGLFLESWNDRVHRTALEHAAEAKRVLEAPEGGRAGGDGAAGGAGAAGGGASSSGAARSCCVCGRESGEGQQLWRQRAHWREHRDACKAAVAAAKAAAAGASAAAGGAASAAAPAAAAGAAG</sequence>
<dbReference type="AlphaFoldDB" id="A0A2V0PG83"/>
<protein>
    <submittedName>
        <fullName evidence="2">Uncharacterized protein</fullName>
    </submittedName>
</protein>
<organism evidence="2 3">
    <name type="scientific">Raphidocelis subcapitata</name>
    <dbReference type="NCBI Taxonomy" id="307507"/>
    <lineage>
        <taxon>Eukaryota</taxon>
        <taxon>Viridiplantae</taxon>
        <taxon>Chlorophyta</taxon>
        <taxon>core chlorophytes</taxon>
        <taxon>Chlorophyceae</taxon>
        <taxon>CS clade</taxon>
        <taxon>Sphaeropleales</taxon>
        <taxon>Selenastraceae</taxon>
        <taxon>Raphidocelis</taxon>
    </lineage>
</organism>